<name>A0ABX0I7W6_9FLAO</name>
<evidence type="ECO:0000259" key="1">
    <source>
        <dbReference type="Pfam" id="PF13649"/>
    </source>
</evidence>
<dbReference type="Proteomes" id="UP000800984">
    <property type="component" value="Unassembled WGS sequence"/>
</dbReference>
<gene>
    <name evidence="2" type="ORF">G4D72_05610</name>
</gene>
<dbReference type="InterPro" id="IPR041698">
    <property type="entry name" value="Methyltransf_25"/>
</dbReference>
<accession>A0ABX0I7W6</accession>
<sequence length="268" mass="30951">MKMNFENYLQINKQTWNNKVAVHVTSDFYDQENFINGKITLPQTDLEALGEVSGKRILHLQCHFGQDSLSLARLGAKVTGIDFSEEAIAKAKELNEKLDLDAEFICCDVYETLQHITEKYDIVYTSYGTIGWLPDIDKWASIIAGALKPKGKLVFFEFHPVIWMYDTDFNEVSYNYFKSDPIYEEETGTYANPLAEIENKTVTWNHSLSEVFQALIKQNITIKNFKEFDYSHYNCLTLTEEVEPGKFRIQKFGNKIPMMYGIVGELKL</sequence>
<organism evidence="2 3">
    <name type="scientific">Flavobacterium difficile</name>
    <dbReference type="NCBI Taxonomy" id="2709659"/>
    <lineage>
        <taxon>Bacteria</taxon>
        <taxon>Pseudomonadati</taxon>
        <taxon>Bacteroidota</taxon>
        <taxon>Flavobacteriia</taxon>
        <taxon>Flavobacteriales</taxon>
        <taxon>Flavobacteriaceae</taxon>
        <taxon>Flavobacterium</taxon>
    </lineage>
</organism>
<reference evidence="2 3" key="1">
    <citation type="submission" date="2020-02" db="EMBL/GenBank/DDBJ databases">
        <authorList>
            <person name="Chen W.-M."/>
        </authorList>
    </citation>
    <scope>NUCLEOTIDE SEQUENCE [LARGE SCALE GENOMIC DNA]</scope>
    <source>
        <strain evidence="2 3">KDG-16</strain>
    </source>
</reference>
<dbReference type="Gene3D" id="3.40.50.150">
    <property type="entry name" value="Vaccinia Virus protein VP39"/>
    <property type="match status" value="1"/>
</dbReference>
<dbReference type="GO" id="GO:0032259">
    <property type="term" value="P:methylation"/>
    <property type="evidence" value="ECO:0007669"/>
    <property type="project" value="UniProtKB-KW"/>
</dbReference>
<keyword evidence="3" id="KW-1185">Reference proteome</keyword>
<dbReference type="PANTHER" id="PTHR43464:SF82">
    <property type="entry name" value="METHYLTRANSFERASE DOMAIN-CONTAINING PROTEIN"/>
    <property type="match status" value="1"/>
</dbReference>
<keyword evidence="2" id="KW-0808">Transferase</keyword>
<proteinExistence type="predicted"/>
<evidence type="ECO:0000313" key="3">
    <source>
        <dbReference type="Proteomes" id="UP000800984"/>
    </source>
</evidence>
<feature type="domain" description="Methyltransferase" evidence="1">
    <location>
        <begin position="57"/>
        <end position="151"/>
    </location>
</feature>
<dbReference type="PANTHER" id="PTHR43464">
    <property type="entry name" value="METHYLTRANSFERASE"/>
    <property type="match status" value="1"/>
</dbReference>
<dbReference type="Pfam" id="PF13649">
    <property type="entry name" value="Methyltransf_25"/>
    <property type="match status" value="1"/>
</dbReference>
<protein>
    <submittedName>
        <fullName evidence="2">Class I SAM-dependent methyltransferase</fullName>
    </submittedName>
</protein>
<dbReference type="InterPro" id="IPR029063">
    <property type="entry name" value="SAM-dependent_MTases_sf"/>
</dbReference>
<evidence type="ECO:0000313" key="2">
    <source>
        <dbReference type="EMBL" id="NHM01585.1"/>
    </source>
</evidence>
<dbReference type="RefSeq" id="WP_166076645.1">
    <property type="nucleotide sequence ID" value="NZ_JAAJBT010000002.1"/>
</dbReference>
<dbReference type="CDD" id="cd02440">
    <property type="entry name" value="AdoMet_MTases"/>
    <property type="match status" value="1"/>
</dbReference>
<keyword evidence="2" id="KW-0489">Methyltransferase</keyword>
<comment type="caution">
    <text evidence="2">The sequence shown here is derived from an EMBL/GenBank/DDBJ whole genome shotgun (WGS) entry which is preliminary data.</text>
</comment>
<dbReference type="EMBL" id="JAAJBT010000002">
    <property type="protein sequence ID" value="NHM01585.1"/>
    <property type="molecule type" value="Genomic_DNA"/>
</dbReference>
<dbReference type="GO" id="GO:0008168">
    <property type="term" value="F:methyltransferase activity"/>
    <property type="evidence" value="ECO:0007669"/>
    <property type="project" value="UniProtKB-KW"/>
</dbReference>
<dbReference type="SUPFAM" id="SSF53335">
    <property type="entry name" value="S-adenosyl-L-methionine-dependent methyltransferases"/>
    <property type="match status" value="1"/>
</dbReference>